<proteinExistence type="predicted"/>
<dbReference type="Pfam" id="PF03724">
    <property type="entry name" value="META"/>
    <property type="match status" value="1"/>
</dbReference>
<feature type="region of interest" description="Disordered" evidence="1">
    <location>
        <begin position="22"/>
        <end position="50"/>
    </location>
</feature>
<feature type="chain" id="PRO_5003865121" description="DUF306 domain-containing protein" evidence="2">
    <location>
        <begin position="22"/>
        <end position="164"/>
    </location>
</feature>
<evidence type="ECO:0000313" key="4">
    <source>
        <dbReference type="EMBL" id="EKF55308.1"/>
    </source>
</evidence>
<reference evidence="4 5" key="1">
    <citation type="journal article" date="2012" name="J. Bacteriol.">
        <title>Genome Sequence of Galbibacter marinum Type Strain ck-I2-15.</title>
        <authorList>
            <person name="Lai Q."/>
            <person name="Li C."/>
            <person name="Shao Z."/>
        </authorList>
    </citation>
    <scope>NUCLEOTIDE SEQUENCE [LARGE SCALE GENOMIC DNA]</scope>
    <source>
        <strain evidence="5">ck-I2-15</strain>
    </source>
</reference>
<dbReference type="AlphaFoldDB" id="K2P2T2"/>
<dbReference type="OrthoDB" id="880459at2"/>
<evidence type="ECO:0000259" key="3">
    <source>
        <dbReference type="Pfam" id="PF03724"/>
    </source>
</evidence>
<dbReference type="InterPro" id="IPR005184">
    <property type="entry name" value="DUF306_Meta_HslJ"/>
</dbReference>
<dbReference type="Proteomes" id="UP000007364">
    <property type="component" value="Unassembled WGS sequence"/>
</dbReference>
<evidence type="ECO:0000256" key="1">
    <source>
        <dbReference type="SAM" id="MobiDB-lite"/>
    </source>
</evidence>
<dbReference type="RefSeq" id="WP_008991370.1">
    <property type="nucleotide sequence ID" value="NZ_AMSG01000008.1"/>
</dbReference>
<accession>K2P2T2</accession>
<keyword evidence="2" id="KW-0732">Signal</keyword>
<dbReference type="eggNOG" id="COG3187">
    <property type="taxonomic scope" value="Bacteria"/>
</dbReference>
<organism evidence="4 5">
    <name type="scientific">Galbibacter marinus</name>
    <dbReference type="NCBI Taxonomy" id="555500"/>
    <lineage>
        <taxon>Bacteria</taxon>
        <taxon>Pseudomonadati</taxon>
        <taxon>Bacteroidota</taxon>
        <taxon>Flavobacteriia</taxon>
        <taxon>Flavobacteriales</taxon>
        <taxon>Flavobacteriaceae</taxon>
        <taxon>Galbibacter</taxon>
    </lineage>
</organism>
<name>K2P2T2_9FLAO</name>
<dbReference type="InterPro" id="IPR038670">
    <property type="entry name" value="HslJ-like_sf"/>
</dbReference>
<keyword evidence="5" id="KW-1185">Reference proteome</keyword>
<feature type="signal peptide" evidence="2">
    <location>
        <begin position="1"/>
        <end position="21"/>
    </location>
</feature>
<dbReference type="EMBL" id="AMSG01000008">
    <property type="protein sequence ID" value="EKF55308.1"/>
    <property type="molecule type" value="Genomic_DNA"/>
</dbReference>
<feature type="compositionally biased region" description="Polar residues" evidence="1">
    <location>
        <begin position="31"/>
        <end position="50"/>
    </location>
</feature>
<dbReference type="PANTHER" id="PTHR35535:SF1">
    <property type="entry name" value="HEAT SHOCK PROTEIN HSLJ"/>
    <property type="match status" value="1"/>
</dbReference>
<dbReference type="InterPro" id="IPR053147">
    <property type="entry name" value="Hsp_HslJ-like"/>
</dbReference>
<protein>
    <recommendedName>
        <fullName evidence="3">DUF306 domain-containing protein</fullName>
    </recommendedName>
</protein>
<gene>
    <name evidence="4" type="ORF">I215_07576</name>
</gene>
<dbReference type="PANTHER" id="PTHR35535">
    <property type="entry name" value="HEAT SHOCK PROTEIN HSLJ"/>
    <property type="match status" value="1"/>
</dbReference>
<dbReference type="PROSITE" id="PS51257">
    <property type="entry name" value="PROKAR_LIPOPROTEIN"/>
    <property type="match status" value="1"/>
</dbReference>
<sequence>MKTFGLLFSSLSLVISLSCNGNSNKKDSQNEQKNSSPQEQLSSDQENSQESLVDKKWKLTKLLGREVSELDSSAQRVFIQFSTQENRLSGNSGCNSFGGTYTLKQGNRFETSQLISTMMACENMEIEDQFIGVLQKADTYIINENTLQITKARMAPLAEFELEN</sequence>
<evidence type="ECO:0000256" key="2">
    <source>
        <dbReference type="SAM" id="SignalP"/>
    </source>
</evidence>
<comment type="caution">
    <text evidence="4">The sequence shown here is derived from an EMBL/GenBank/DDBJ whole genome shotgun (WGS) entry which is preliminary data.</text>
</comment>
<dbReference type="Gene3D" id="2.40.128.270">
    <property type="match status" value="1"/>
</dbReference>
<evidence type="ECO:0000313" key="5">
    <source>
        <dbReference type="Proteomes" id="UP000007364"/>
    </source>
</evidence>
<feature type="domain" description="DUF306" evidence="3">
    <location>
        <begin position="50"/>
        <end position="161"/>
    </location>
</feature>
<dbReference type="STRING" id="555500.I215_07576"/>